<reference evidence="1 2" key="1">
    <citation type="submission" date="2024-04" db="EMBL/GenBank/DDBJ databases">
        <title>Bacillus oryzaecorticis sp. nov., a moderately halophilic bacterium isolated from rice husks.</title>
        <authorList>
            <person name="Zhu H.-S."/>
        </authorList>
    </citation>
    <scope>NUCLEOTIDE SEQUENCE [LARGE SCALE GENOMIC DNA]</scope>
    <source>
        <strain evidence="1 2">ZC255</strain>
    </source>
</reference>
<dbReference type="RefSeq" id="WP_341980070.1">
    <property type="nucleotide sequence ID" value="NZ_JBBYAF010000003.1"/>
</dbReference>
<organism evidence="1 2">
    <name type="scientific">Rossellomorea oryzaecorticis</name>
    <dbReference type="NCBI Taxonomy" id="1396505"/>
    <lineage>
        <taxon>Bacteria</taxon>
        <taxon>Bacillati</taxon>
        <taxon>Bacillota</taxon>
        <taxon>Bacilli</taxon>
        <taxon>Bacillales</taxon>
        <taxon>Bacillaceae</taxon>
        <taxon>Rossellomorea</taxon>
    </lineage>
</organism>
<evidence type="ECO:0000313" key="1">
    <source>
        <dbReference type="EMBL" id="MEL3971142.1"/>
    </source>
</evidence>
<accession>A0ABU9K4X9</accession>
<proteinExistence type="predicted"/>
<gene>
    <name evidence="1" type="ORF">AAEO50_02530</name>
</gene>
<dbReference type="EMBL" id="JBBYAF010000003">
    <property type="protein sequence ID" value="MEL3971142.1"/>
    <property type="molecule type" value="Genomic_DNA"/>
</dbReference>
<dbReference type="Proteomes" id="UP001389717">
    <property type="component" value="Unassembled WGS sequence"/>
</dbReference>
<evidence type="ECO:0000313" key="2">
    <source>
        <dbReference type="Proteomes" id="UP001389717"/>
    </source>
</evidence>
<comment type="caution">
    <text evidence="1">The sequence shown here is derived from an EMBL/GenBank/DDBJ whole genome shotgun (WGS) entry which is preliminary data.</text>
</comment>
<keyword evidence="2" id="KW-1185">Reference proteome</keyword>
<protein>
    <submittedName>
        <fullName evidence="1">Uncharacterized protein</fullName>
    </submittedName>
</protein>
<sequence length="145" mass="16159">MDWVGVGTRGQVHCPGLGEGVSRGDRYLDPVGMVNFIKKDGEMMAVFMTKVAVEARDSFLEEGRKVYQLVIDMMGEADMREDGLGFLSYGEIWRACCEKGMFFLHKEGFAVMMDVLTWMEVEGLVRRERVTGGSWSGVGGGKEND</sequence>
<name>A0ABU9K4X9_9BACI</name>